<feature type="transmembrane region" description="Helical" evidence="6">
    <location>
        <begin position="306"/>
        <end position="337"/>
    </location>
</feature>
<dbReference type="InterPro" id="IPR002549">
    <property type="entry name" value="AI-2E-like"/>
</dbReference>
<proteinExistence type="inferred from homology"/>
<dbReference type="GO" id="GO:0016020">
    <property type="term" value="C:membrane"/>
    <property type="evidence" value="ECO:0007669"/>
    <property type="project" value="UniProtKB-SubCell"/>
</dbReference>
<dbReference type="OrthoDB" id="5792512at2"/>
<dbReference type="GO" id="GO:0055085">
    <property type="term" value="P:transmembrane transport"/>
    <property type="evidence" value="ECO:0007669"/>
    <property type="project" value="TreeGrafter"/>
</dbReference>
<evidence type="ECO:0000256" key="3">
    <source>
        <dbReference type="ARBA" id="ARBA00022692"/>
    </source>
</evidence>
<sequence>MSLGRQVFFWISALVVFILFLFVFRTILLPFVAGTILAYLFNPVAGRIERLGFNRLVATLILLGGFLLIVVVGMVLLMPVLSHQVGGFVSNLPGYVTQLQRWVVTTFQGSRLGSIFGTSLQDLQTSLGSVTSDAASWLAGIVGSVWSGSQTIISSAALVVLTPVIAFYLLLDWDRMTAQVDGWLPRDHAPTIRRLLAEINAGVSGYIRGQVSVCLILGVYYAVGLTVVGLNFGILIGIMIGVISFIPYVGATVGLVTAVGVAVAQFWPDYASIGYVIVVFVIGQFLEGNILQPKLVGEHVGLHPVWLIFALFAFGTLFGFVGMLVAVPASAAVGVLARFALQRYLESPLYRGTRNGNGSGAS</sequence>
<feature type="transmembrane region" description="Helical" evidence="6">
    <location>
        <begin position="213"/>
        <end position="239"/>
    </location>
</feature>
<dbReference type="PANTHER" id="PTHR21716:SF64">
    <property type="entry name" value="AI-2 TRANSPORT PROTEIN TQSA"/>
    <property type="match status" value="1"/>
</dbReference>
<dbReference type="Pfam" id="PF01594">
    <property type="entry name" value="AI-2E_transport"/>
    <property type="match status" value="1"/>
</dbReference>
<dbReference type="EMBL" id="FRXO01000004">
    <property type="protein sequence ID" value="SHO65698.1"/>
    <property type="molecule type" value="Genomic_DNA"/>
</dbReference>
<keyword evidence="4 6" id="KW-1133">Transmembrane helix</keyword>
<keyword evidence="3 6" id="KW-0812">Transmembrane</keyword>
<evidence type="ECO:0000313" key="7">
    <source>
        <dbReference type="EMBL" id="SHO65698.1"/>
    </source>
</evidence>
<dbReference type="PANTHER" id="PTHR21716">
    <property type="entry name" value="TRANSMEMBRANE PROTEIN"/>
    <property type="match status" value="1"/>
</dbReference>
<feature type="transmembrane region" description="Helical" evidence="6">
    <location>
        <begin position="152"/>
        <end position="171"/>
    </location>
</feature>
<keyword evidence="8" id="KW-1185">Reference proteome</keyword>
<evidence type="ECO:0000256" key="4">
    <source>
        <dbReference type="ARBA" id="ARBA00022989"/>
    </source>
</evidence>
<comment type="subcellular location">
    <subcellularLocation>
        <location evidence="1">Membrane</location>
        <topology evidence="1">Multi-pass membrane protein</topology>
    </subcellularLocation>
</comment>
<organism evidence="7 8">
    <name type="scientific">Pseudoxanthobacter soli DSM 19599</name>
    <dbReference type="NCBI Taxonomy" id="1123029"/>
    <lineage>
        <taxon>Bacteria</taxon>
        <taxon>Pseudomonadati</taxon>
        <taxon>Pseudomonadota</taxon>
        <taxon>Alphaproteobacteria</taxon>
        <taxon>Hyphomicrobiales</taxon>
        <taxon>Segnochrobactraceae</taxon>
        <taxon>Pseudoxanthobacter</taxon>
    </lineage>
</organism>
<feature type="transmembrane region" description="Helical" evidence="6">
    <location>
        <begin position="270"/>
        <end position="286"/>
    </location>
</feature>
<evidence type="ECO:0000256" key="1">
    <source>
        <dbReference type="ARBA" id="ARBA00004141"/>
    </source>
</evidence>
<feature type="transmembrane region" description="Helical" evidence="6">
    <location>
        <begin position="245"/>
        <end position="263"/>
    </location>
</feature>
<dbReference type="RefSeq" id="WP_084564535.1">
    <property type="nucleotide sequence ID" value="NZ_FRXO01000004.1"/>
</dbReference>
<dbReference type="Proteomes" id="UP000186406">
    <property type="component" value="Unassembled WGS sequence"/>
</dbReference>
<evidence type="ECO:0000313" key="8">
    <source>
        <dbReference type="Proteomes" id="UP000186406"/>
    </source>
</evidence>
<reference evidence="7 8" key="1">
    <citation type="submission" date="2016-12" db="EMBL/GenBank/DDBJ databases">
        <authorList>
            <person name="Song W.-J."/>
            <person name="Kurnit D.M."/>
        </authorList>
    </citation>
    <scope>NUCLEOTIDE SEQUENCE [LARGE SCALE GENOMIC DNA]</scope>
    <source>
        <strain evidence="7 8">DSM 19599</strain>
    </source>
</reference>
<keyword evidence="5 6" id="KW-0472">Membrane</keyword>
<protein>
    <submittedName>
        <fullName evidence="7">Predicted PurR-regulated permease PerM</fullName>
    </submittedName>
</protein>
<name>A0A1M7ZLD0_9HYPH</name>
<evidence type="ECO:0000256" key="2">
    <source>
        <dbReference type="ARBA" id="ARBA00009773"/>
    </source>
</evidence>
<feature type="transmembrane region" description="Helical" evidence="6">
    <location>
        <begin position="60"/>
        <end position="81"/>
    </location>
</feature>
<dbReference type="STRING" id="1123029.SAMN02745172_02344"/>
<accession>A0A1M7ZLD0</accession>
<comment type="similarity">
    <text evidence="2">Belongs to the autoinducer-2 exporter (AI-2E) (TC 2.A.86) family.</text>
</comment>
<evidence type="ECO:0000256" key="5">
    <source>
        <dbReference type="ARBA" id="ARBA00023136"/>
    </source>
</evidence>
<feature type="transmembrane region" description="Helical" evidence="6">
    <location>
        <begin position="7"/>
        <end position="24"/>
    </location>
</feature>
<feature type="transmembrane region" description="Helical" evidence="6">
    <location>
        <begin position="30"/>
        <end position="48"/>
    </location>
</feature>
<dbReference type="AlphaFoldDB" id="A0A1M7ZLD0"/>
<evidence type="ECO:0000256" key="6">
    <source>
        <dbReference type="SAM" id="Phobius"/>
    </source>
</evidence>
<gene>
    <name evidence="7" type="ORF">SAMN02745172_02344</name>
</gene>